<gene>
    <name evidence="2" type="ORF">Moror_9440</name>
</gene>
<reference evidence="2 3" key="1">
    <citation type="journal article" date="2014" name="BMC Genomics">
        <title>Genome and secretome analysis of the hemibiotrophic fungal pathogen, Moniliophthora roreri, which causes frosty pod rot disease of cacao: mechanisms of the biotrophic and necrotrophic phases.</title>
        <authorList>
            <person name="Meinhardt L.W."/>
            <person name="Costa G.G.L."/>
            <person name="Thomazella D.P.T."/>
            <person name="Teixeira P.J.P.L."/>
            <person name="Carazzolle M.F."/>
            <person name="Schuster S.C."/>
            <person name="Carlson J.E."/>
            <person name="Guiltinan M.J."/>
            <person name="Mieczkowski P."/>
            <person name="Farmer A."/>
            <person name="Ramaraj T."/>
            <person name="Crozier J."/>
            <person name="Davis R.E."/>
            <person name="Shao J."/>
            <person name="Melnick R.L."/>
            <person name="Pereira G.A.G."/>
            <person name="Bailey B.A."/>
        </authorList>
    </citation>
    <scope>NUCLEOTIDE SEQUENCE [LARGE SCALE GENOMIC DNA]</scope>
    <source>
        <strain evidence="2 3">MCA 2997</strain>
    </source>
</reference>
<sequence length="74" mass="7461">MSEDAALTRVGLPGGVLTLGTWTGSPISTSVPSSSDTSSVFFSDTGPTSTASSTQLQTLESASTTTAVIFSPFQ</sequence>
<comment type="caution">
    <text evidence="2">The sequence shown here is derived from an EMBL/GenBank/DDBJ whole genome shotgun (WGS) entry which is preliminary data.</text>
</comment>
<keyword evidence="3" id="KW-1185">Reference proteome</keyword>
<protein>
    <submittedName>
        <fullName evidence="2">Uncharacterized protein</fullName>
    </submittedName>
</protein>
<organism evidence="2 3">
    <name type="scientific">Moniliophthora roreri (strain MCA 2997)</name>
    <name type="common">Cocoa frosty pod rot fungus</name>
    <name type="synonym">Crinipellis roreri</name>
    <dbReference type="NCBI Taxonomy" id="1381753"/>
    <lineage>
        <taxon>Eukaryota</taxon>
        <taxon>Fungi</taxon>
        <taxon>Dikarya</taxon>
        <taxon>Basidiomycota</taxon>
        <taxon>Agaricomycotina</taxon>
        <taxon>Agaricomycetes</taxon>
        <taxon>Agaricomycetidae</taxon>
        <taxon>Agaricales</taxon>
        <taxon>Marasmiineae</taxon>
        <taxon>Marasmiaceae</taxon>
        <taxon>Moniliophthora</taxon>
    </lineage>
</organism>
<dbReference type="EMBL" id="AWSO01000993">
    <property type="protein sequence ID" value="ESK86001.1"/>
    <property type="molecule type" value="Genomic_DNA"/>
</dbReference>
<dbReference type="HOGENOM" id="CLU_2688359_0_0_1"/>
<accession>V2WZN6</accession>
<proteinExistence type="predicted"/>
<dbReference type="AlphaFoldDB" id="V2WZN6"/>
<dbReference type="KEGG" id="mrr:Moror_9440"/>
<evidence type="ECO:0000313" key="2">
    <source>
        <dbReference type="EMBL" id="ESK86001.1"/>
    </source>
</evidence>
<evidence type="ECO:0000313" key="3">
    <source>
        <dbReference type="Proteomes" id="UP000017559"/>
    </source>
</evidence>
<dbReference type="Proteomes" id="UP000017559">
    <property type="component" value="Unassembled WGS sequence"/>
</dbReference>
<feature type="region of interest" description="Disordered" evidence="1">
    <location>
        <begin position="27"/>
        <end position="57"/>
    </location>
</feature>
<name>V2WZN6_MONRO</name>
<evidence type="ECO:0000256" key="1">
    <source>
        <dbReference type="SAM" id="MobiDB-lite"/>
    </source>
</evidence>